<keyword evidence="1" id="KW-1133">Transmembrane helix</keyword>
<keyword evidence="1" id="KW-0472">Membrane</keyword>
<dbReference type="Proteomes" id="UP000580250">
    <property type="component" value="Unassembled WGS sequence"/>
</dbReference>
<dbReference type="EMBL" id="CAJEWN010000097">
    <property type="protein sequence ID" value="CAD2163394.1"/>
    <property type="molecule type" value="Genomic_DNA"/>
</dbReference>
<accession>A0A6V7URR5</accession>
<organism evidence="2 3">
    <name type="scientific">Meloidogyne enterolobii</name>
    <name type="common">Root-knot nematode worm</name>
    <name type="synonym">Meloidogyne mayaguensis</name>
    <dbReference type="NCBI Taxonomy" id="390850"/>
    <lineage>
        <taxon>Eukaryota</taxon>
        <taxon>Metazoa</taxon>
        <taxon>Ecdysozoa</taxon>
        <taxon>Nematoda</taxon>
        <taxon>Chromadorea</taxon>
        <taxon>Rhabditida</taxon>
        <taxon>Tylenchina</taxon>
        <taxon>Tylenchomorpha</taxon>
        <taxon>Tylenchoidea</taxon>
        <taxon>Meloidogynidae</taxon>
        <taxon>Meloidogyninae</taxon>
        <taxon>Meloidogyne</taxon>
    </lineage>
</organism>
<keyword evidence="1" id="KW-0812">Transmembrane</keyword>
<evidence type="ECO:0000313" key="3">
    <source>
        <dbReference type="Proteomes" id="UP000580250"/>
    </source>
</evidence>
<sequence length="152" mass="18134">MPSKHQHKKLPNELLVDIFKASERVILEEILSKFDRSNGPSMVEHKKFEKMWSNQVLVYLTCSSIIPTFVGKSFLKRWLSILKERESVRLYETFMEKAGLLETKLLQLRDEIDRRERLRILQAKILLRRKAKFFQFCLNGVEALIVLYLFFK</sequence>
<reference evidence="2 3" key="1">
    <citation type="submission" date="2020-08" db="EMBL/GenBank/DDBJ databases">
        <authorList>
            <person name="Koutsovoulos G."/>
            <person name="Danchin GJ E."/>
        </authorList>
    </citation>
    <scope>NUCLEOTIDE SEQUENCE [LARGE SCALE GENOMIC DNA]</scope>
</reference>
<evidence type="ECO:0000313" key="2">
    <source>
        <dbReference type="EMBL" id="CAD2163394.1"/>
    </source>
</evidence>
<protein>
    <submittedName>
        <fullName evidence="2">Uncharacterized protein</fullName>
    </submittedName>
</protein>
<gene>
    <name evidence="2" type="ORF">MENT_LOCUS15984</name>
</gene>
<evidence type="ECO:0000256" key="1">
    <source>
        <dbReference type="SAM" id="Phobius"/>
    </source>
</evidence>
<proteinExistence type="predicted"/>
<comment type="caution">
    <text evidence="2">The sequence shown here is derived from an EMBL/GenBank/DDBJ whole genome shotgun (WGS) entry which is preliminary data.</text>
</comment>
<feature type="transmembrane region" description="Helical" evidence="1">
    <location>
        <begin position="133"/>
        <end position="151"/>
    </location>
</feature>
<dbReference type="AlphaFoldDB" id="A0A6V7URR5"/>
<name>A0A6V7URR5_MELEN</name>